<name>A0A7G6YA62_9MICO</name>
<reference evidence="2" key="1">
    <citation type="submission" date="2019-09" db="EMBL/GenBank/DDBJ databases">
        <title>Antimicrobial potential of Antarctic Bacteria.</title>
        <authorList>
            <person name="Benaud N."/>
            <person name="Edwards R.J."/>
            <person name="Ferrari B.C."/>
        </authorList>
    </citation>
    <scope>NUCLEOTIDE SEQUENCE [LARGE SCALE GENOMIC DNA]</scope>
    <source>
        <strain evidence="2">INR9</strain>
    </source>
</reference>
<accession>A0A7G6YA62</accession>
<evidence type="ECO:0000313" key="2">
    <source>
        <dbReference type="Proteomes" id="UP000515511"/>
    </source>
</evidence>
<dbReference type="EMBL" id="CP043641">
    <property type="protein sequence ID" value="QNE35377.1"/>
    <property type="molecule type" value="Genomic_DNA"/>
</dbReference>
<dbReference type="AlphaFoldDB" id="A0A7G6YA62"/>
<gene>
    <name evidence="1" type="ORF">F1C12_09705</name>
</gene>
<protein>
    <submittedName>
        <fullName evidence="1">Uncharacterized protein</fullName>
    </submittedName>
</protein>
<dbReference type="KEGG" id="lse:F1C12_09705"/>
<proteinExistence type="predicted"/>
<evidence type="ECO:0000313" key="1">
    <source>
        <dbReference type="EMBL" id="QNE35377.1"/>
    </source>
</evidence>
<sequence length="89" mass="10083">MTTTESIDEFAKAKSVDVLFNKQQIVLQQRKYTGLELKEAAIRQGVAIQLTFVLFELKHNGRRTPIGDHDTVQVNKESEFAAMDNDDNS</sequence>
<organism evidence="1 2">
    <name type="scientific">Leifsonia shinshuensis</name>
    <dbReference type="NCBI Taxonomy" id="150026"/>
    <lineage>
        <taxon>Bacteria</taxon>
        <taxon>Bacillati</taxon>
        <taxon>Actinomycetota</taxon>
        <taxon>Actinomycetes</taxon>
        <taxon>Micrococcales</taxon>
        <taxon>Microbacteriaceae</taxon>
        <taxon>Leifsonia</taxon>
    </lineage>
</organism>
<dbReference type="RefSeq" id="WP_185278538.1">
    <property type="nucleotide sequence ID" value="NZ_CP043641.1"/>
</dbReference>
<dbReference type="Proteomes" id="UP000515511">
    <property type="component" value="Chromosome"/>
</dbReference>